<dbReference type="SUPFAM" id="SSF50729">
    <property type="entry name" value="PH domain-like"/>
    <property type="match status" value="1"/>
</dbReference>
<dbReference type="PROSITE" id="PS50057">
    <property type="entry name" value="FERM_3"/>
    <property type="match status" value="1"/>
</dbReference>
<protein>
    <recommendedName>
        <fullName evidence="2">FERM domain-containing protein</fullName>
    </recommendedName>
</protein>
<evidence type="ECO:0000313" key="3">
    <source>
        <dbReference type="EMBL" id="CAF0742490.1"/>
    </source>
</evidence>
<dbReference type="InterPro" id="IPR018979">
    <property type="entry name" value="FERM_N"/>
</dbReference>
<accession>A0A813NNH0</accession>
<dbReference type="SUPFAM" id="SSF47031">
    <property type="entry name" value="Second domain of FERM"/>
    <property type="match status" value="1"/>
</dbReference>
<dbReference type="FunFam" id="1.20.80.10:FF:000003">
    <property type="entry name" value="Tyrosine-protein phosphatase non-receptor type 4"/>
    <property type="match status" value="1"/>
</dbReference>
<reference evidence="3" key="1">
    <citation type="submission" date="2021-02" db="EMBL/GenBank/DDBJ databases">
        <authorList>
            <person name="Nowell W R."/>
        </authorList>
    </citation>
    <scope>NUCLEOTIDE SEQUENCE</scope>
    <source>
        <strain evidence="3">Ploen Becks lab</strain>
    </source>
</reference>
<feature type="compositionally biased region" description="Low complexity" evidence="1">
    <location>
        <begin position="558"/>
        <end position="580"/>
    </location>
</feature>
<dbReference type="InterPro" id="IPR019749">
    <property type="entry name" value="Band_41_domain"/>
</dbReference>
<dbReference type="Proteomes" id="UP000663879">
    <property type="component" value="Unassembled WGS sequence"/>
</dbReference>
<dbReference type="InterPro" id="IPR014352">
    <property type="entry name" value="FERM/acyl-CoA-bd_prot_sf"/>
</dbReference>
<comment type="caution">
    <text evidence="3">The sequence shown here is derived from an EMBL/GenBank/DDBJ whole genome shotgun (WGS) entry which is preliminary data.</text>
</comment>
<dbReference type="SUPFAM" id="SSF54236">
    <property type="entry name" value="Ubiquitin-like"/>
    <property type="match status" value="1"/>
</dbReference>
<feature type="compositionally biased region" description="Polar residues" evidence="1">
    <location>
        <begin position="507"/>
        <end position="520"/>
    </location>
</feature>
<dbReference type="SMART" id="SM01195">
    <property type="entry name" value="FA"/>
    <property type="match status" value="1"/>
</dbReference>
<feature type="compositionally biased region" description="Basic and acidic residues" evidence="1">
    <location>
        <begin position="581"/>
        <end position="597"/>
    </location>
</feature>
<dbReference type="OrthoDB" id="6235974at2759"/>
<name>A0A813NNH0_9BILA</name>
<dbReference type="Pfam" id="PF00373">
    <property type="entry name" value="FERM_M"/>
    <property type="match status" value="1"/>
</dbReference>
<dbReference type="GO" id="GO:0005856">
    <property type="term" value="C:cytoskeleton"/>
    <property type="evidence" value="ECO:0007669"/>
    <property type="project" value="TreeGrafter"/>
</dbReference>
<dbReference type="InterPro" id="IPR018980">
    <property type="entry name" value="FERM_PH-like_C"/>
</dbReference>
<dbReference type="GO" id="GO:0031032">
    <property type="term" value="P:actomyosin structure organization"/>
    <property type="evidence" value="ECO:0007669"/>
    <property type="project" value="TreeGrafter"/>
</dbReference>
<dbReference type="Pfam" id="PF09380">
    <property type="entry name" value="FERM_C"/>
    <property type="match status" value="1"/>
</dbReference>
<dbReference type="InterPro" id="IPR035963">
    <property type="entry name" value="FERM_2"/>
</dbReference>
<dbReference type="InterPro" id="IPR019747">
    <property type="entry name" value="FERM_CS"/>
</dbReference>
<dbReference type="Pfam" id="PF09379">
    <property type="entry name" value="FERM_N"/>
    <property type="match status" value="1"/>
</dbReference>
<dbReference type="PRINTS" id="PR00935">
    <property type="entry name" value="BAND41"/>
</dbReference>
<dbReference type="SMART" id="SM00295">
    <property type="entry name" value="B41"/>
    <property type="match status" value="1"/>
</dbReference>
<evidence type="ECO:0000256" key="1">
    <source>
        <dbReference type="SAM" id="MobiDB-lite"/>
    </source>
</evidence>
<proteinExistence type="predicted"/>
<evidence type="ECO:0000313" key="4">
    <source>
        <dbReference type="Proteomes" id="UP000663879"/>
    </source>
</evidence>
<feature type="region of interest" description="Disordered" evidence="1">
    <location>
        <begin position="1"/>
        <end position="24"/>
    </location>
</feature>
<dbReference type="InterPro" id="IPR019748">
    <property type="entry name" value="FERM_central"/>
</dbReference>
<gene>
    <name evidence="3" type="ORF">OXX778_LOCUS3467</name>
</gene>
<dbReference type="InterPro" id="IPR011993">
    <property type="entry name" value="PH-like_dom_sf"/>
</dbReference>
<sequence>MSSFFRFLSKRGPKSSVSSSSKTDNQLDKHVKLNVCEDLKESIEHYNQRCLEIKKLKEKNVNNLSQPQQQSQPTQQSSQPFFSFKSFKNKNPINNNSKLISQFNQNQKDLIECAIVLLDDTQESFFLHKKSLGSKLYEQVFYHLDLIETDYFGLQFSDTHNVKHWLDPSKPIRKQCKIGPPYQFFFKVKFYTAEPNNLKEELTRYFYFLQLKHDLRTGQLNCSTSQESICVELCALILQEELGDYDENSHAIETISEFRFLPEYQQTEEFEEKIFQKFSTSSSYKGMTPAEAELTFLNKAKWLEMYGVDMHSVYGRDQNEYKLGLTPSGILVFEENQPTDTRTSPNLSQYPLIYNKIGLFYWPKIEKVSFSKKKFTILVAEDDNNGLKQEHTFIFNLIDEKACKHLWKCAVEYHAFFRLRTSPKQLMMLNSNGSGGLFNGFIRRGSRFRGPERTEFQTHNLSKLTTPRRSVQFERRPSQRFSRRASYAIKRKLQEQQKQKNALVPSLSDSKISPESDNNNSISNCCKLQMTSNGAEHDQKCNLYKEKLMISHQKEKSLSSTVSPSSASSTCSEATSSSSEKLSDCEEKNLNMENRNSDKLNKKEIIIDNGKNDVSVMSSGSSSSSSAATVPMSDIRLARPRSSQVQNNVKIVHLNAVNNNVKAQAFTLNSLKREMNRIQTNTNQHQAISTEI</sequence>
<dbReference type="SMART" id="SM01196">
    <property type="entry name" value="FERM_C"/>
    <property type="match status" value="1"/>
</dbReference>
<feature type="region of interest" description="Disordered" evidence="1">
    <location>
        <begin position="555"/>
        <end position="597"/>
    </location>
</feature>
<feature type="region of interest" description="Disordered" evidence="1">
    <location>
        <begin position="465"/>
        <end position="484"/>
    </location>
</feature>
<dbReference type="EMBL" id="CAJNOC010000308">
    <property type="protein sequence ID" value="CAF0742490.1"/>
    <property type="molecule type" value="Genomic_DNA"/>
</dbReference>
<dbReference type="PROSITE" id="PS00660">
    <property type="entry name" value="FERM_1"/>
    <property type="match status" value="1"/>
</dbReference>
<dbReference type="CDD" id="cd14473">
    <property type="entry name" value="FERM_B-lobe"/>
    <property type="match status" value="1"/>
</dbReference>
<dbReference type="InterPro" id="IPR000299">
    <property type="entry name" value="FERM_domain"/>
</dbReference>
<dbReference type="PANTHER" id="PTHR23280:SF25">
    <property type="entry name" value="MOESIN_EZRIN_RADIXIN HOMOLOG 1"/>
    <property type="match status" value="1"/>
</dbReference>
<dbReference type="Gene3D" id="2.30.29.30">
    <property type="entry name" value="Pleckstrin-homology domain (PH domain)/Phosphotyrosine-binding domain (PTB)"/>
    <property type="match status" value="1"/>
</dbReference>
<dbReference type="AlphaFoldDB" id="A0A813NNH0"/>
<feature type="region of interest" description="Disordered" evidence="1">
    <location>
        <begin position="493"/>
        <end position="520"/>
    </location>
</feature>
<dbReference type="CDD" id="cd17108">
    <property type="entry name" value="FERM_F1_EPB41L5_like"/>
    <property type="match status" value="1"/>
</dbReference>
<dbReference type="CDD" id="cd13186">
    <property type="entry name" value="FERM_C_NBL4_NBL5"/>
    <property type="match status" value="1"/>
</dbReference>
<dbReference type="FunFam" id="3.10.20.90:FF:000024">
    <property type="entry name" value="Erythrocyte membrane protein band 4.1-like 5"/>
    <property type="match status" value="1"/>
</dbReference>
<dbReference type="PANTHER" id="PTHR23280">
    <property type="entry name" value="4.1 G PROTEIN"/>
    <property type="match status" value="1"/>
</dbReference>
<evidence type="ECO:0000259" key="2">
    <source>
        <dbReference type="PROSITE" id="PS50057"/>
    </source>
</evidence>
<dbReference type="InterPro" id="IPR029071">
    <property type="entry name" value="Ubiquitin-like_domsf"/>
</dbReference>
<dbReference type="Gene3D" id="3.10.20.90">
    <property type="entry name" value="Phosphatidylinositol 3-kinase Catalytic Subunit, Chain A, domain 1"/>
    <property type="match status" value="1"/>
</dbReference>
<dbReference type="InterPro" id="IPR014847">
    <property type="entry name" value="FA"/>
</dbReference>
<feature type="domain" description="FERM" evidence="2">
    <location>
        <begin position="111"/>
        <end position="421"/>
    </location>
</feature>
<keyword evidence="4" id="KW-1185">Reference proteome</keyword>
<dbReference type="Gene3D" id="1.20.80.10">
    <property type="match status" value="1"/>
</dbReference>
<organism evidence="3 4">
    <name type="scientific">Brachionus calyciflorus</name>
    <dbReference type="NCBI Taxonomy" id="104777"/>
    <lineage>
        <taxon>Eukaryota</taxon>
        <taxon>Metazoa</taxon>
        <taxon>Spiralia</taxon>
        <taxon>Gnathifera</taxon>
        <taxon>Rotifera</taxon>
        <taxon>Eurotatoria</taxon>
        <taxon>Monogononta</taxon>
        <taxon>Pseudotrocha</taxon>
        <taxon>Ploima</taxon>
        <taxon>Brachionidae</taxon>
        <taxon>Brachionus</taxon>
    </lineage>
</organism>